<evidence type="ECO:0000313" key="5">
    <source>
        <dbReference type="Proteomes" id="UP000060043"/>
    </source>
</evidence>
<dbReference type="GO" id="GO:0005524">
    <property type="term" value="F:ATP binding"/>
    <property type="evidence" value="ECO:0007669"/>
    <property type="project" value="InterPro"/>
</dbReference>
<reference evidence="5 6" key="1">
    <citation type="submission" date="2015-12" db="EMBL/GenBank/DDBJ databases">
        <title>A stable core within a dynamic pangenome in Sulfolobus acidocaldarius.</title>
        <authorList>
            <person name="Anderson R."/>
            <person name="Kouris A."/>
            <person name="Seward C."/>
            <person name="Campbell K."/>
            <person name="Whitaker R."/>
        </authorList>
    </citation>
    <scope>NUCLEOTIDE SEQUENCE [LARGE SCALE GENOMIC DNA]</scope>
    <source>
        <strain evidence="3 6">GG12-C01-09</strain>
        <strain evidence="4 5">NG05B_CO5_07</strain>
    </source>
</reference>
<name>A0A0U3H3G4_9CREN</name>
<dbReference type="Gene3D" id="3.40.50.300">
    <property type="entry name" value="P-loop containing nucleotide triphosphate hydrolases"/>
    <property type="match status" value="1"/>
</dbReference>
<dbReference type="OrthoDB" id="25344at2157"/>
<evidence type="ECO:0000313" key="3">
    <source>
        <dbReference type="EMBL" id="ALU29455.1"/>
    </source>
</evidence>
<feature type="domain" description="Endonuclease GajA/Old nuclease/RecF-like AAA" evidence="1">
    <location>
        <begin position="1"/>
        <end position="82"/>
    </location>
</feature>
<evidence type="ECO:0000313" key="6">
    <source>
        <dbReference type="Proteomes" id="UP000065473"/>
    </source>
</evidence>
<dbReference type="InterPro" id="IPR041685">
    <property type="entry name" value="AAA_GajA/Old/RecF-like"/>
</dbReference>
<dbReference type="PANTHER" id="PTHR43581:SF4">
    <property type="entry name" value="ATP_GTP PHOSPHATASE"/>
    <property type="match status" value="1"/>
</dbReference>
<dbReference type="Proteomes" id="UP000065473">
    <property type="component" value="Chromosome"/>
</dbReference>
<evidence type="ECO:0000259" key="2">
    <source>
        <dbReference type="Pfam" id="PF13304"/>
    </source>
</evidence>
<dbReference type="InterPro" id="IPR003959">
    <property type="entry name" value="ATPase_AAA_core"/>
</dbReference>
<dbReference type="CDD" id="cd00267">
    <property type="entry name" value="ABC_ATPase"/>
    <property type="match status" value="1"/>
</dbReference>
<dbReference type="GO" id="GO:0016887">
    <property type="term" value="F:ATP hydrolysis activity"/>
    <property type="evidence" value="ECO:0007669"/>
    <property type="project" value="InterPro"/>
</dbReference>
<organism evidence="3 6">
    <name type="scientific">Sulfolobus acidocaldarius</name>
    <dbReference type="NCBI Taxonomy" id="2285"/>
    <lineage>
        <taxon>Archaea</taxon>
        <taxon>Thermoproteota</taxon>
        <taxon>Thermoprotei</taxon>
        <taxon>Sulfolobales</taxon>
        <taxon>Sulfolobaceae</taxon>
        <taxon>Sulfolobus</taxon>
    </lineage>
</organism>
<dbReference type="SUPFAM" id="SSF52540">
    <property type="entry name" value="P-loop containing nucleoside triphosphate hydrolases"/>
    <property type="match status" value="1"/>
</dbReference>
<evidence type="ECO:0000313" key="4">
    <source>
        <dbReference type="EMBL" id="ALU32184.1"/>
    </source>
</evidence>
<dbReference type="PANTHER" id="PTHR43581">
    <property type="entry name" value="ATP/GTP PHOSPHATASE"/>
    <property type="match status" value="1"/>
</dbReference>
<dbReference type="AlphaFoldDB" id="A0A0U3H3G4"/>
<dbReference type="PaxDb" id="1435377-SUSAZ_00790"/>
<dbReference type="InterPro" id="IPR027417">
    <property type="entry name" value="P-loop_NTPase"/>
</dbReference>
<dbReference type="EMBL" id="CP013694">
    <property type="protein sequence ID" value="ALU29455.1"/>
    <property type="molecule type" value="Genomic_DNA"/>
</dbReference>
<dbReference type="OMA" id="QEYLLMW"/>
<sequence length="495" mass="57184">MKLIEFYVNNFRSISSVKLTGLGGLNIIVGYNGYGKTNLLTAIYLFIKNLGAGLEKRNIEDRNGEYMLLWRDYDVSKLIKIGGVIEFNEQEVFRNTGRNGKIRVEVVNTLQYNNKFIEWSLESLSINGGTPTKDDLEIVKQLFSFASQAVEYVPIFDQYYFDSTMKRMIDMNRSPINMKRKWYDFVNLVSNTIPEIKGLEFWDGGKLVLNIQNLPIYIDLAASGFQRVILMLFILWLSGSKVLLLEEPEVNMYPTLQSKIMRLIKEWTNNDVFQVFVTTHSPYIVSSSVDSYVIMRKKNGVSSAISVRPEERLKKVLGLLKANISDVLFNRIIILASDLVEPPVIENWLKKIGLNRQELGITIFKASNDIELQLWLSLKNALDLNVIFLGLCEKIDNHLREFCVPLNREVENYYTKAKLIEVIKNFGIYPDEKELRDLTKEETYRWLVNVFKKRGIDYDKFRGSIGELVTTEDGAEMPKEMEILANKIKSFEETI</sequence>
<feature type="domain" description="ATPase AAA-type core" evidence="2">
    <location>
        <begin position="215"/>
        <end position="286"/>
    </location>
</feature>
<dbReference type="GeneID" id="14550686"/>
<dbReference type="Pfam" id="PF13304">
    <property type="entry name" value="AAA_21"/>
    <property type="match status" value="1"/>
</dbReference>
<evidence type="ECO:0000259" key="1">
    <source>
        <dbReference type="Pfam" id="PF13175"/>
    </source>
</evidence>
<gene>
    <name evidence="3" type="ORF">ATY89_05500</name>
    <name evidence="4" type="ORF">ATZ20_08520</name>
</gene>
<proteinExistence type="predicted"/>
<protein>
    <submittedName>
        <fullName evidence="3">ATPase</fullName>
    </submittedName>
</protein>
<dbReference type="STRING" id="1435377.SUSAZ_00790"/>
<dbReference type="Pfam" id="PF13175">
    <property type="entry name" value="AAA_15"/>
    <property type="match status" value="1"/>
</dbReference>
<dbReference type="Proteomes" id="UP000060043">
    <property type="component" value="Chromosome"/>
</dbReference>
<dbReference type="EMBL" id="CP013695">
    <property type="protein sequence ID" value="ALU32184.1"/>
    <property type="molecule type" value="Genomic_DNA"/>
</dbReference>
<accession>A0A0U3H3G4</accession>
<dbReference type="RefSeq" id="WP_011277079.1">
    <property type="nucleotide sequence ID" value="NZ_BHWZ01000001.1"/>
</dbReference>
<dbReference type="InterPro" id="IPR051396">
    <property type="entry name" value="Bact_Antivir_Def_Nuclease"/>
</dbReference>